<dbReference type="AlphaFoldDB" id="A0A482W5D7"/>
<keyword evidence="3 7" id="KW-0645">Protease</keyword>
<evidence type="ECO:0000256" key="1">
    <source>
        <dbReference type="ARBA" id="ARBA00004239"/>
    </source>
</evidence>
<dbReference type="InterPro" id="IPR018114">
    <property type="entry name" value="TRYPSIN_HIS"/>
</dbReference>
<evidence type="ECO:0000259" key="8">
    <source>
        <dbReference type="PROSITE" id="PS50240"/>
    </source>
</evidence>
<comment type="similarity">
    <text evidence="2">Belongs to the peptidase S1 family.</text>
</comment>
<feature type="non-terminal residue" evidence="9">
    <location>
        <position position="1"/>
    </location>
</feature>
<gene>
    <name evidence="9" type="ORF">BDFB_011076</name>
</gene>
<keyword evidence="5 7" id="KW-0720">Serine protease</keyword>
<accession>A0A482W5D7</accession>
<evidence type="ECO:0000256" key="7">
    <source>
        <dbReference type="RuleBase" id="RU363034"/>
    </source>
</evidence>
<dbReference type="InterPro" id="IPR001314">
    <property type="entry name" value="Peptidase_S1A"/>
</dbReference>
<organism evidence="9 10">
    <name type="scientific">Asbolus verrucosus</name>
    <name type="common">Desert ironclad beetle</name>
    <dbReference type="NCBI Taxonomy" id="1661398"/>
    <lineage>
        <taxon>Eukaryota</taxon>
        <taxon>Metazoa</taxon>
        <taxon>Ecdysozoa</taxon>
        <taxon>Arthropoda</taxon>
        <taxon>Hexapoda</taxon>
        <taxon>Insecta</taxon>
        <taxon>Pterygota</taxon>
        <taxon>Neoptera</taxon>
        <taxon>Endopterygota</taxon>
        <taxon>Coleoptera</taxon>
        <taxon>Polyphaga</taxon>
        <taxon>Cucujiformia</taxon>
        <taxon>Tenebrionidae</taxon>
        <taxon>Pimeliinae</taxon>
        <taxon>Asbolus</taxon>
    </lineage>
</organism>
<evidence type="ECO:0000256" key="2">
    <source>
        <dbReference type="ARBA" id="ARBA00007664"/>
    </source>
</evidence>
<sequence>TTSMHFRNMFKKPVDGAKPYTGRIINGQVAEPHSIPFQAFLEVYSWISGWYCGGSLITSTVILTAGHCGFEAEEAHIVLGAQRPQENENTQVRVTSTNIVVHERFDMDKILNDIALIILPNAVRTNEYIQIVPLPSRSDVGNTYEGEIGKVSGWGLTDGHGDTISDVLRYVENPIISNRECNQIYGVVEDYQMCMSGDGGRSSCSGDSGGPFTVDGVQVGVVSYGVENCEGGYPSAFTRTTSFLDWIEQNS</sequence>
<dbReference type="OrthoDB" id="6352591at2759"/>
<comment type="subcellular location">
    <subcellularLocation>
        <location evidence="1">Secreted</location>
        <location evidence="1">Extracellular space</location>
    </subcellularLocation>
</comment>
<dbReference type="EMBL" id="QDEB01028531">
    <property type="protein sequence ID" value="RZC40145.1"/>
    <property type="molecule type" value="Genomic_DNA"/>
</dbReference>
<evidence type="ECO:0000313" key="10">
    <source>
        <dbReference type="Proteomes" id="UP000292052"/>
    </source>
</evidence>
<dbReference type="InterPro" id="IPR043504">
    <property type="entry name" value="Peptidase_S1_PA_chymotrypsin"/>
</dbReference>
<dbReference type="PROSITE" id="PS00135">
    <property type="entry name" value="TRYPSIN_SER"/>
    <property type="match status" value="1"/>
</dbReference>
<dbReference type="PROSITE" id="PS50240">
    <property type="entry name" value="TRYPSIN_DOM"/>
    <property type="match status" value="1"/>
</dbReference>
<evidence type="ECO:0000256" key="6">
    <source>
        <dbReference type="ARBA" id="ARBA00023157"/>
    </source>
</evidence>
<comment type="caution">
    <text evidence="9">The sequence shown here is derived from an EMBL/GenBank/DDBJ whole genome shotgun (WGS) entry which is preliminary data.</text>
</comment>
<evidence type="ECO:0000256" key="5">
    <source>
        <dbReference type="ARBA" id="ARBA00022825"/>
    </source>
</evidence>
<name>A0A482W5D7_ASBVE</name>
<keyword evidence="4 7" id="KW-0378">Hydrolase</keyword>
<evidence type="ECO:0000256" key="3">
    <source>
        <dbReference type="ARBA" id="ARBA00022670"/>
    </source>
</evidence>
<evidence type="ECO:0000313" key="9">
    <source>
        <dbReference type="EMBL" id="RZC40145.1"/>
    </source>
</evidence>
<evidence type="ECO:0000256" key="4">
    <source>
        <dbReference type="ARBA" id="ARBA00022801"/>
    </source>
</evidence>
<reference evidence="9 10" key="1">
    <citation type="submission" date="2017-03" db="EMBL/GenBank/DDBJ databases">
        <title>Genome of the blue death feigning beetle - Asbolus verrucosus.</title>
        <authorList>
            <person name="Rider S.D."/>
        </authorList>
    </citation>
    <scope>NUCLEOTIDE SEQUENCE [LARGE SCALE GENOMIC DNA]</scope>
    <source>
        <strain evidence="9">Butters</strain>
        <tissue evidence="9">Head and leg muscle</tissue>
    </source>
</reference>
<dbReference type="SMART" id="SM00020">
    <property type="entry name" value="Tryp_SPc"/>
    <property type="match status" value="1"/>
</dbReference>
<dbReference type="FunFam" id="2.40.10.10:FF:000036">
    <property type="entry name" value="Trypsin beta"/>
    <property type="match status" value="1"/>
</dbReference>
<dbReference type="InterPro" id="IPR050430">
    <property type="entry name" value="Peptidase_S1"/>
</dbReference>
<keyword evidence="6" id="KW-1015">Disulfide bond</keyword>
<protein>
    <submittedName>
        <fullName evidence="9">Trypsin domain containing protein</fullName>
    </submittedName>
</protein>
<dbReference type="PRINTS" id="PR00722">
    <property type="entry name" value="CHYMOTRYPSIN"/>
</dbReference>
<dbReference type="PANTHER" id="PTHR24276:SF91">
    <property type="entry name" value="AT26814P-RELATED"/>
    <property type="match status" value="1"/>
</dbReference>
<dbReference type="Proteomes" id="UP000292052">
    <property type="component" value="Unassembled WGS sequence"/>
</dbReference>
<dbReference type="GO" id="GO:0005576">
    <property type="term" value="C:extracellular region"/>
    <property type="evidence" value="ECO:0007669"/>
    <property type="project" value="UniProtKB-SubCell"/>
</dbReference>
<dbReference type="GO" id="GO:0006508">
    <property type="term" value="P:proteolysis"/>
    <property type="evidence" value="ECO:0007669"/>
    <property type="project" value="UniProtKB-KW"/>
</dbReference>
<dbReference type="STRING" id="1661398.A0A482W5D7"/>
<proteinExistence type="inferred from homology"/>
<dbReference type="SUPFAM" id="SSF50494">
    <property type="entry name" value="Trypsin-like serine proteases"/>
    <property type="match status" value="1"/>
</dbReference>
<dbReference type="PANTHER" id="PTHR24276">
    <property type="entry name" value="POLYSERASE-RELATED"/>
    <property type="match status" value="1"/>
</dbReference>
<dbReference type="CDD" id="cd00190">
    <property type="entry name" value="Tryp_SPc"/>
    <property type="match status" value="1"/>
</dbReference>
<dbReference type="Pfam" id="PF00089">
    <property type="entry name" value="Trypsin"/>
    <property type="match status" value="1"/>
</dbReference>
<dbReference type="InterPro" id="IPR009003">
    <property type="entry name" value="Peptidase_S1_PA"/>
</dbReference>
<dbReference type="Gene3D" id="2.40.10.10">
    <property type="entry name" value="Trypsin-like serine proteases"/>
    <property type="match status" value="2"/>
</dbReference>
<dbReference type="InterPro" id="IPR001254">
    <property type="entry name" value="Trypsin_dom"/>
</dbReference>
<dbReference type="PROSITE" id="PS00134">
    <property type="entry name" value="TRYPSIN_HIS"/>
    <property type="match status" value="1"/>
</dbReference>
<feature type="domain" description="Peptidase S1" evidence="8">
    <location>
        <begin position="24"/>
        <end position="251"/>
    </location>
</feature>
<keyword evidence="10" id="KW-1185">Reference proteome</keyword>
<dbReference type="InterPro" id="IPR033116">
    <property type="entry name" value="TRYPSIN_SER"/>
</dbReference>
<dbReference type="GO" id="GO:0004252">
    <property type="term" value="F:serine-type endopeptidase activity"/>
    <property type="evidence" value="ECO:0007669"/>
    <property type="project" value="InterPro"/>
</dbReference>